<keyword evidence="7" id="KW-0732">Signal</keyword>
<dbReference type="InterPro" id="IPR057601">
    <property type="entry name" value="Oar-like_b-barrel"/>
</dbReference>
<evidence type="ECO:0000313" key="10">
    <source>
        <dbReference type="Proteomes" id="UP000602442"/>
    </source>
</evidence>
<evidence type="ECO:0000256" key="7">
    <source>
        <dbReference type="SAM" id="SignalP"/>
    </source>
</evidence>
<name>A0ABS0N5U2_9SPHN</name>
<reference evidence="9 10" key="1">
    <citation type="submission" date="2020-11" db="EMBL/GenBank/DDBJ databases">
        <title>Erythrobacter sediminis sp. nov., a marine bacterium from a tidal flat of Garorim Bay.</title>
        <authorList>
            <person name="Kim D."/>
            <person name="Yoo Y."/>
            <person name="Kim J.-J."/>
        </authorList>
    </citation>
    <scope>NUCLEOTIDE SEQUENCE [LARGE SCALE GENOMIC DNA]</scope>
    <source>
        <strain evidence="9 10">JGD-13</strain>
    </source>
</reference>
<dbReference type="InterPro" id="IPR039426">
    <property type="entry name" value="TonB-dep_rcpt-like"/>
</dbReference>
<dbReference type="Gene3D" id="2.60.40.1120">
    <property type="entry name" value="Carboxypeptidase-like, regulatory domain"/>
    <property type="match status" value="1"/>
</dbReference>
<evidence type="ECO:0000259" key="8">
    <source>
        <dbReference type="Pfam" id="PF25183"/>
    </source>
</evidence>
<feature type="signal peptide" evidence="7">
    <location>
        <begin position="1"/>
        <end position="21"/>
    </location>
</feature>
<proteinExistence type="predicted"/>
<comment type="subcellular location">
    <subcellularLocation>
        <location evidence="1">Cell outer membrane</location>
        <topology evidence="1">Multi-pass membrane protein</topology>
    </subcellularLocation>
</comment>
<keyword evidence="2" id="KW-0813">Transport</keyword>
<evidence type="ECO:0000256" key="1">
    <source>
        <dbReference type="ARBA" id="ARBA00004571"/>
    </source>
</evidence>
<dbReference type="EMBL" id="JAEANY010000003">
    <property type="protein sequence ID" value="MBH5323169.1"/>
    <property type="molecule type" value="Genomic_DNA"/>
</dbReference>
<evidence type="ECO:0000256" key="2">
    <source>
        <dbReference type="ARBA" id="ARBA00022448"/>
    </source>
</evidence>
<evidence type="ECO:0000256" key="4">
    <source>
        <dbReference type="ARBA" id="ARBA00022692"/>
    </source>
</evidence>
<accession>A0ABS0N5U2</accession>
<keyword evidence="3" id="KW-1134">Transmembrane beta strand</keyword>
<dbReference type="SUPFAM" id="SSF49464">
    <property type="entry name" value="Carboxypeptidase regulatory domain-like"/>
    <property type="match status" value="1"/>
</dbReference>
<evidence type="ECO:0000256" key="6">
    <source>
        <dbReference type="ARBA" id="ARBA00023237"/>
    </source>
</evidence>
<gene>
    <name evidence="9" type="ORF">I5L03_11300</name>
</gene>
<evidence type="ECO:0000256" key="5">
    <source>
        <dbReference type="ARBA" id="ARBA00023136"/>
    </source>
</evidence>
<comment type="caution">
    <text evidence="9">The sequence shown here is derived from an EMBL/GenBank/DDBJ whole genome shotgun (WGS) entry which is preliminary data.</text>
</comment>
<feature type="chain" id="PRO_5046815881" evidence="7">
    <location>
        <begin position="22"/>
        <end position="1081"/>
    </location>
</feature>
<feature type="domain" description="TonB-dependent transporter Oar-like beta-barrel" evidence="8">
    <location>
        <begin position="359"/>
        <end position="1014"/>
    </location>
</feature>
<keyword evidence="5" id="KW-0472">Membrane</keyword>
<dbReference type="RefSeq" id="WP_197921866.1">
    <property type="nucleotide sequence ID" value="NZ_CAWPTA010000008.1"/>
</dbReference>
<dbReference type="Proteomes" id="UP000602442">
    <property type="component" value="Unassembled WGS sequence"/>
</dbReference>
<dbReference type="PANTHER" id="PTHR30069:SF46">
    <property type="entry name" value="OAR PROTEIN"/>
    <property type="match status" value="1"/>
</dbReference>
<dbReference type="SUPFAM" id="SSF56935">
    <property type="entry name" value="Porins"/>
    <property type="match status" value="1"/>
</dbReference>
<dbReference type="InterPro" id="IPR036942">
    <property type="entry name" value="Beta-barrel_TonB_sf"/>
</dbReference>
<keyword evidence="6" id="KW-0998">Cell outer membrane</keyword>
<protein>
    <submittedName>
        <fullName evidence="9">Carboxypeptidase regulatory-like domain-containing protein</fullName>
    </submittedName>
</protein>
<organism evidence="9 10">
    <name type="scientific">Aurantiacibacter sediminis</name>
    <dbReference type="NCBI Taxonomy" id="2793064"/>
    <lineage>
        <taxon>Bacteria</taxon>
        <taxon>Pseudomonadati</taxon>
        <taxon>Pseudomonadota</taxon>
        <taxon>Alphaproteobacteria</taxon>
        <taxon>Sphingomonadales</taxon>
        <taxon>Erythrobacteraceae</taxon>
        <taxon>Aurantiacibacter</taxon>
    </lineage>
</organism>
<keyword evidence="10" id="KW-1185">Reference proteome</keyword>
<evidence type="ECO:0000313" key="9">
    <source>
        <dbReference type="EMBL" id="MBH5323169.1"/>
    </source>
</evidence>
<dbReference type="Pfam" id="PF13620">
    <property type="entry name" value="CarboxypepD_reg"/>
    <property type="match status" value="1"/>
</dbReference>
<keyword evidence="4" id="KW-0812">Transmembrane</keyword>
<dbReference type="Gene3D" id="2.40.170.20">
    <property type="entry name" value="TonB-dependent receptor, beta-barrel domain"/>
    <property type="match status" value="1"/>
</dbReference>
<dbReference type="Pfam" id="PF25183">
    <property type="entry name" value="OMP_b-brl_4"/>
    <property type="match status" value="2"/>
</dbReference>
<dbReference type="InterPro" id="IPR008969">
    <property type="entry name" value="CarboxyPept-like_regulatory"/>
</dbReference>
<sequence length="1081" mass="117501">MKIKYLLAASVVSLSAATAIATPAAAQETTSGITGQVSDENGNAIQDATVTVVDGRTGRTSSVQTTGTGSFNFRNLEVGGPYTVTVNASGFVGETVEGLSVNLSNTVGLSFELAAGETTLGNEIVVTATSVRSAPLALGPGSSFDLEIVQEQPSITRDIRDIISIDPRVTLDAGFPDDTGGVSCLGASERVNSLTVDGIRTDDGFGLGSSGFPSEAQPFPLDSLAAVSVEFAPFDVQYGLFSGCNINVVTKSGSNEFSGGGYFFYRDDGLQGDELEGEPLNRGDFEVEQYGVYLGGPIIEDRLFFFVNYDRVDSVLGIDDGPAGSGAPNEAQFVSVDQINQITQIVQDQYGYDAGGILTSQPRSTERFFARIDANITDDHRLALSYGRTREDFFSGVNLDAAGNEIGLSSNVYQSGNNIDTYSARLLSNWSENFSTEIRVSRLDNSDLQTSLSGSQFQNFTVVLPNGGEVQLGPDRFRQVNDLENTTDQVKVAGFLTAGNHFFTVGVEYDRFDVFNLFVQDGLGTAEFDSIADLAAGNPSDFTVRVPTGTLDDAVAEFAREIFTIYAQDEWQVTPDLLLQAGVRYDFYNGSEDPTVSDQFVARYGFTNGTGFDDLDIIQPRLGLTYDLGETFAGSTTLRGGVGVFSGGDPTVIFSNSYTNNGVNLDDVELDEIQNAGITDFLGDSVPQSVIDLAVVGDGEVNAIDPDFVIPQTIRANFAIEHQFNFGPTLILDYIYSRVNDPLFVQDLTLAQTGTAPDGRPLYRQVDFLDPDCATDPGNFATCDTRSTSDYLLTNGTSTDSHVLSVQLQDSWPQEGNFLGLGGSFSLGYAYQDVEEIQPLTSSRAVSNFGNFSKVDVNNPRVGRANASRIHNAVARLNLEKDFFEDATSQVTFFMRYRTNQPYSFNFDTSQFPCQNAAGINVFGDSRCFEDRVLLYVPAENDPSVVYGADFDLAAFNSYLTATGLDEYRGQIVERNAFDAGDYWDLDISFQQEIPGFFARDRFTLRMDIQNALNLIDSDWNILRDASFEYNVPIVGATINDAGQYVFEEFTDPSRDGRPVPLSRNTSASLWSIQFGIRYEF</sequence>
<evidence type="ECO:0000256" key="3">
    <source>
        <dbReference type="ARBA" id="ARBA00022452"/>
    </source>
</evidence>
<dbReference type="PANTHER" id="PTHR30069">
    <property type="entry name" value="TONB-DEPENDENT OUTER MEMBRANE RECEPTOR"/>
    <property type="match status" value="1"/>
</dbReference>
<feature type="domain" description="TonB-dependent transporter Oar-like beta-barrel" evidence="8">
    <location>
        <begin position="249"/>
        <end position="312"/>
    </location>
</feature>